<organism evidence="9 10">
    <name type="scientific">Glossina pallidipes</name>
    <name type="common">Tsetse fly</name>
    <dbReference type="NCBI Taxonomy" id="7398"/>
    <lineage>
        <taxon>Eukaryota</taxon>
        <taxon>Metazoa</taxon>
        <taxon>Ecdysozoa</taxon>
        <taxon>Arthropoda</taxon>
        <taxon>Hexapoda</taxon>
        <taxon>Insecta</taxon>
        <taxon>Pterygota</taxon>
        <taxon>Neoptera</taxon>
        <taxon>Endopterygota</taxon>
        <taxon>Diptera</taxon>
        <taxon>Brachycera</taxon>
        <taxon>Muscomorpha</taxon>
        <taxon>Hippoboscoidea</taxon>
        <taxon>Glossinidae</taxon>
        <taxon>Glossina</taxon>
    </lineage>
</organism>
<reference evidence="10" key="1">
    <citation type="submission" date="2014-03" db="EMBL/GenBank/DDBJ databases">
        <authorList>
            <person name="Aksoy S."/>
            <person name="Warren W."/>
            <person name="Wilson R.K."/>
        </authorList>
    </citation>
    <scope>NUCLEOTIDE SEQUENCE [LARGE SCALE GENOMIC DNA]</scope>
    <source>
        <strain evidence="10">IAEA</strain>
    </source>
</reference>
<sequence length="123" mass="13498">MTGSADGSKASGVTTLTGVFLLAIYVVFDSFTANWQSDLFKCYGMTSLQMIYGVNIFQGGSRRHVYGAAHNTQPSKCMQMLGYGCQLAKGKQQEPARSIPSIYTLQNPNPSLKSIIMIKYIKK</sequence>
<keyword evidence="4 8" id="KW-0812">Transmembrane</keyword>
<keyword evidence="10" id="KW-1185">Reference proteome</keyword>
<feature type="transmembrane region" description="Helical" evidence="8">
    <location>
        <begin position="12"/>
        <end position="31"/>
    </location>
</feature>
<evidence type="ECO:0000256" key="1">
    <source>
        <dbReference type="ARBA" id="ARBA00004141"/>
    </source>
</evidence>
<comment type="subcellular location">
    <subcellularLocation>
        <location evidence="1">Membrane</location>
        <topology evidence="1">Multi-pass membrane protein</topology>
    </subcellularLocation>
</comment>
<dbReference type="AlphaFoldDB" id="A0A1B0AJG6"/>
<keyword evidence="5 8" id="KW-1133">Transmembrane helix</keyword>
<protein>
    <recommendedName>
        <fullName evidence="7">Adenosine 3'-phospho 5'-phosphosulfate transporter 1</fullName>
    </recommendedName>
</protein>
<dbReference type="PANTHER" id="PTHR10778:SF13">
    <property type="entry name" value="ADENOSINE 3'-PHOSPHO 5'-PHOSPHOSULFATE TRANSPORTER 1"/>
    <property type="match status" value="1"/>
</dbReference>
<reference evidence="9" key="2">
    <citation type="submission" date="2020-05" db="UniProtKB">
        <authorList>
            <consortium name="EnsemblMetazoa"/>
        </authorList>
    </citation>
    <scope>IDENTIFICATION</scope>
    <source>
        <strain evidence="9">IAEA</strain>
    </source>
</reference>
<evidence type="ECO:0000313" key="10">
    <source>
        <dbReference type="Proteomes" id="UP000092445"/>
    </source>
</evidence>
<dbReference type="EnsemblMetazoa" id="GPAI047770-RA">
    <property type="protein sequence ID" value="GPAI047770-PA"/>
    <property type="gene ID" value="GPAI047770"/>
</dbReference>
<name>A0A1B0AJG6_GLOPL</name>
<evidence type="ECO:0000256" key="4">
    <source>
        <dbReference type="ARBA" id="ARBA00022692"/>
    </source>
</evidence>
<dbReference type="Proteomes" id="UP000092445">
    <property type="component" value="Unassembled WGS sequence"/>
</dbReference>
<dbReference type="GO" id="GO:0000139">
    <property type="term" value="C:Golgi membrane"/>
    <property type="evidence" value="ECO:0007669"/>
    <property type="project" value="TreeGrafter"/>
</dbReference>
<keyword evidence="6 8" id="KW-0472">Membrane</keyword>
<evidence type="ECO:0000256" key="8">
    <source>
        <dbReference type="SAM" id="Phobius"/>
    </source>
</evidence>
<dbReference type="VEuPathDB" id="VectorBase:GPAI047770"/>
<evidence type="ECO:0000313" key="9">
    <source>
        <dbReference type="EnsemblMetazoa" id="GPAI047770-PA"/>
    </source>
</evidence>
<evidence type="ECO:0000256" key="3">
    <source>
        <dbReference type="ARBA" id="ARBA00022448"/>
    </source>
</evidence>
<comment type="similarity">
    <text evidence="2">Belongs to the nucleotide-sugar transporter family. SLC35B subfamily.</text>
</comment>
<dbReference type="PANTHER" id="PTHR10778">
    <property type="entry name" value="SOLUTE CARRIER FAMILY 35 MEMBER B"/>
    <property type="match status" value="1"/>
</dbReference>
<dbReference type="InterPro" id="IPR013657">
    <property type="entry name" value="SCL35B1-4/HUT1"/>
</dbReference>
<dbReference type="GO" id="GO:0046964">
    <property type="term" value="F:3'-phosphoadenosine 5'-phosphosulfate transmembrane transporter activity"/>
    <property type="evidence" value="ECO:0007669"/>
    <property type="project" value="TreeGrafter"/>
</dbReference>
<accession>A0A1B0AJG6</accession>
<keyword evidence="3" id="KW-0813">Transport</keyword>
<evidence type="ECO:0000256" key="6">
    <source>
        <dbReference type="ARBA" id="ARBA00023136"/>
    </source>
</evidence>
<evidence type="ECO:0000256" key="7">
    <source>
        <dbReference type="ARBA" id="ARBA00039668"/>
    </source>
</evidence>
<dbReference type="GO" id="GO:0005789">
    <property type="term" value="C:endoplasmic reticulum membrane"/>
    <property type="evidence" value="ECO:0007669"/>
    <property type="project" value="TreeGrafter"/>
</dbReference>
<dbReference type="STRING" id="7398.A0A1B0AJG6"/>
<evidence type="ECO:0000256" key="2">
    <source>
        <dbReference type="ARBA" id="ARBA00010694"/>
    </source>
</evidence>
<proteinExistence type="inferred from homology"/>
<evidence type="ECO:0000256" key="5">
    <source>
        <dbReference type="ARBA" id="ARBA00022989"/>
    </source>
</evidence>